<dbReference type="InterPro" id="IPR014710">
    <property type="entry name" value="RmlC-like_jellyroll"/>
</dbReference>
<dbReference type="RefSeq" id="WP_057733747.1">
    <property type="nucleotide sequence ID" value="NZ_AZFS01000054.1"/>
</dbReference>
<organism evidence="2 3">
    <name type="scientific">Levilactobacillus hammesii DSM 16381</name>
    <dbReference type="NCBI Taxonomy" id="1423753"/>
    <lineage>
        <taxon>Bacteria</taxon>
        <taxon>Bacillati</taxon>
        <taxon>Bacillota</taxon>
        <taxon>Bacilli</taxon>
        <taxon>Lactobacillales</taxon>
        <taxon>Lactobacillaceae</taxon>
        <taxon>Levilactobacillus</taxon>
    </lineage>
</organism>
<dbReference type="InterPro" id="IPR000595">
    <property type="entry name" value="cNMP-bd_dom"/>
</dbReference>
<proteinExistence type="predicted"/>
<dbReference type="PROSITE" id="PS50042">
    <property type="entry name" value="CNMP_BINDING_3"/>
    <property type="match status" value="1"/>
</dbReference>
<protein>
    <recommendedName>
        <fullName evidence="1">Cyclic nucleotide-binding domain-containing protein</fullName>
    </recommendedName>
</protein>
<reference evidence="2 3" key="1">
    <citation type="journal article" date="2015" name="Genome Announc.">
        <title>Expanding the biotechnology potential of lactobacilli through comparative genomics of 213 strains and associated genera.</title>
        <authorList>
            <person name="Sun Z."/>
            <person name="Harris H.M."/>
            <person name="McCann A."/>
            <person name="Guo C."/>
            <person name="Argimon S."/>
            <person name="Zhang W."/>
            <person name="Yang X."/>
            <person name="Jeffery I.B."/>
            <person name="Cooney J.C."/>
            <person name="Kagawa T.F."/>
            <person name="Liu W."/>
            <person name="Song Y."/>
            <person name="Salvetti E."/>
            <person name="Wrobel A."/>
            <person name="Rasinkangas P."/>
            <person name="Parkhill J."/>
            <person name="Rea M.C."/>
            <person name="O'Sullivan O."/>
            <person name="Ritari J."/>
            <person name="Douillard F.P."/>
            <person name="Paul Ross R."/>
            <person name="Yang R."/>
            <person name="Briner A.E."/>
            <person name="Felis G.E."/>
            <person name="de Vos W.M."/>
            <person name="Barrangou R."/>
            <person name="Klaenhammer T.R."/>
            <person name="Caufield P.W."/>
            <person name="Cui Y."/>
            <person name="Zhang H."/>
            <person name="O'Toole P.W."/>
        </authorList>
    </citation>
    <scope>NUCLEOTIDE SEQUENCE [LARGE SCALE GENOMIC DNA]</scope>
    <source>
        <strain evidence="2 3">DSM 16381</strain>
    </source>
</reference>
<dbReference type="EMBL" id="AZFS01000054">
    <property type="protein sequence ID" value="KRL94740.1"/>
    <property type="molecule type" value="Genomic_DNA"/>
</dbReference>
<comment type="caution">
    <text evidence="2">The sequence shown here is derived from an EMBL/GenBank/DDBJ whole genome shotgun (WGS) entry which is preliminary data.</text>
</comment>
<dbReference type="InterPro" id="IPR018490">
    <property type="entry name" value="cNMP-bd_dom_sf"/>
</dbReference>
<accession>A0A0R1UPK8</accession>
<sequence>MQVPKYLAQKFPEIGEHWATLQDLFMPKHVAAGETLLLEGDVATELLIIRRGGLRLWHSSRGRDITLQFFFENQMVSSFESFYLDQPSGFSIESFEETDVLMLSKADFRRIQQRYPTIEPAITRFVCERFIAYRNIFFTQLQDSPVERYQRLATDEPEILDRVPLRLVASYLGITPVSLSRIRTRLKAAQWTAGENGEI</sequence>
<dbReference type="OrthoDB" id="9798104at2"/>
<dbReference type="Gene3D" id="2.60.120.10">
    <property type="entry name" value="Jelly Rolls"/>
    <property type="match status" value="1"/>
</dbReference>
<dbReference type="AlphaFoldDB" id="A0A0R1UPK8"/>
<dbReference type="Pfam" id="PF00027">
    <property type="entry name" value="cNMP_binding"/>
    <property type="match status" value="1"/>
</dbReference>
<dbReference type="PATRIC" id="fig|1423753.3.peg.329"/>
<dbReference type="STRING" id="1423753.FD28_GL000317"/>
<keyword evidence="3" id="KW-1185">Reference proteome</keyword>
<dbReference type="SUPFAM" id="SSF51206">
    <property type="entry name" value="cAMP-binding domain-like"/>
    <property type="match status" value="1"/>
</dbReference>
<evidence type="ECO:0000313" key="3">
    <source>
        <dbReference type="Proteomes" id="UP000051580"/>
    </source>
</evidence>
<name>A0A0R1UPK8_9LACO</name>
<evidence type="ECO:0000313" key="2">
    <source>
        <dbReference type="EMBL" id="KRL94740.1"/>
    </source>
</evidence>
<dbReference type="Proteomes" id="UP000051580">
    <property type="component" value="Unassembled WGS sequence"/>
</dbReference>
<evidence type="ECO:0000259" key="1">
    <source>
        <dbReference type="PROSITE" id="PS50042"/>
    </source>
</evidence>
<dbReference type="CDD" id="cd00038">
    <property type="entry name" value="CAP_ED"/>
    <property type="match status" value="1"/>
</dbReference>
<feature type="domain" description="Cyclic nucleotide-binding" evidence="1">
    <location>
        <begin position="21"/>
        <end position="111"/>
    </location>
</feature>
<gene>
    <name evidence="2" type="ORF">FD28_GL000317</name>
</gene>